<organism evidence="2 3">
    <name type="scientific">Erythranthe guttata</name>
    <name type="common">Yellow monkey flower</name>
    <name type="synonym">Mimulus guttatus</name>
    <dbReference type="NCBI Taxonomy" id="4155"/>
    <lineage>
        <taxon>Eukaryota</taxon>
        <taxon>Viridiplantae</taxon>
        <taxon>Streptophyta</taxon>
        <taxon>Embryophyta</taxon>
        <taxon>Tracheophyta</taxon>
        <taxon>Spermatophyta</taxon>
        <taxon>Magnoliopsida</taxon>
        <taxon>eudicotyledons</taxon>
        <taxon>Gunneridae</taxon>
        <taxon>Pentapetalae</taxon>
        <taxon>asterids</taxon>
        <taxon>lamiids</taxon>
        <taxon>Lamiales</taxon>
        <taxon>Phrymaceae</taxon>
        <taxon>Erythranthe</taxon>
    </lineage>
</organism>
<sequence>MMVDDSDGNDQDDGGDNLPDLADLSLHDPTNLGGDGATPNGSTPTNLGDLRAGSTPNGSTPTNLGDLGAGSTPNGSTPTNLRDLGAGSTPNNPREVSNPNGSTPTNPREAPTNLQEVSNPTNASSELAPRSSAPVTTQNPTVMPTLTCIYDYNKLLILVGKEDDFTR</sequence>
<feature type="compositionally biased region" description="Polar residues" evidence="1">
    <location>
        <begin position="71"/>
        <end position="80"/>
    </location>
</feature>
<evidence type="ECO:0000313" key="3">
    <source>
        <dbReference type="Proteomes" id="UP000030748"/>
    </source>
</evidence>
<gene>
    <name evidence="2" type="ORF">MIMGU_mgv1a015120mg</name>
</gene>
<feature type="compositionally biased region" description="Acidic residues" evidence="1">
    <location>
        <begin position="1"/>
        <end position="15"/>
    </location>
</feature>
<protein>
    <submittedName>
        <fullName evidence="2">Uncharacterized protein</fullName>
    </submittedName>
</protein>
<feature type="compositionally biased region" description="Polar residues" evidence="1">
    <location>
        <begin position="88"/>
        <end position="125"/>
    </location>
</feature>
<accession>A0A022Q197</accession>
<name>A0A022Q197_ERYGU</name>
<evidence type="ECO:0000256" key="1">
    <source>
        <dbReference type="SAM" id="MobiDB-lite"/>
    </source>
</evidence>
<feature type="compositionally biased region" description="Polar residues" evidence="1">
    <location>
        <begin position="54"/>
        <end position="63"/>
    </location>
</feature>
<feature type="region of interest" description="Disordered" evidence="1">
    <location>
        <begin position="1"/>
        <end position="139"/>
    </location>
</feature>
<keyword evidence="3" id="KW-1185">Reference proteome</keyword>
<dbReference type="EMBL" id="KI632284">
    <property type="protein sequence ID" value="EYU20305.1"/>
    <property type="molecule type" value="Genomic_DNA"/>
</dbReference>
<evidence type="ECO:0000313" key="2">
    <source>
        <dbReference type="EMBL" id="EYU20305.1"/>
    </source>
</evidence>
<reference evidence="2 3" key="1">
    <citation type="journal article" date="2013" name="Proc. Natl. Acad. Sci. U.S.A.">
        <title>Fine-scale variation in meiotic recombination in Mimulus inferred from population shotgun sequencing.</title>
        <authorList>
            <person name="Hellsten U."/>
            <person name="Wright K.M."/>
            <person name="Jenkins J."/>
            <person name="Shu S."/>
            <person name="Yuan Y."/>
            <person name="Wessler S.R."/>
            <person name="Schmutz J."/>
            <person name="Willis J.H."/>
            <person name="Rokhsar D.S."/>
        </authorList>
    </citation>
    <scope>NUCLEOTIDE SEQUENCE [LARGE SCALE GENOMIC DNA]</scope>
    <source>
        <strain evidence="3">cv. DUN x IM62</strain>
    </source>
</reference>
<dbReference type="AlphaFoldDB" id="A0A022Q197"/>
<dbReference type="Proteomes" id="UP000030748">
    <property type="component" value="Unassembled WGS sequence"/>
</dbReference>
<proteinExistence type="predicted"/>